<protein>
    <recommendedName>
        <fullName evidence="6">ADP-dependent (S)-NAD(P)H-hydrate dehydratase</fullName>
        <ecNumber evidence="6">4.2.1.136</ecNumber>
    </recommendedName>
    <alternativeName>
        <fullName evidence="6">ADP-dependent NAD(P)HX dehydratase</fullName>
    </alternativeName>
</protein>
<dbReference type="PANTHER" id="PTHR12592">
    <property type="entry name" value="ATP-DEPENDENT (S)-NAD(P)H-HYDRATE DEHYDRATASE FAMILY MEMBER"/>
    <property type="match status" value="1"/>
</dbReference>
<dbReference type="PROSITE" id="PS51383">
    <property type="entry name" value="YJEF_C_3"/>
    <property type="match status" value="1"/>
</dbReference>
<gene>
    <name evidence="6" type="primary">nnrD</name>
    <name evidence="8" type="ORF">UR08_04625</name>
</gene>
<feature type="binding site" evidence="6">
    <location>
        <position position="152"/>
    </location>
    <ligand>
        <name>(6S)-NADPHX</name>
        <dbReference type="ChEBI" id="CHEBI:64076"/>
    </ligand>
</feature>
<dbReference type="GO" id="GO:0110051">
    <property type="term" value="P:metabolite repair"/>
    <property type="evidence" value="ECO:0007669"/>
    <property type="project" value="TreeGrafter"/>
</dbReference>
<accession>A0A3D8TV83</accession>
<dbReference type="InterPro" id="IPR029056">
    <property type="entry name" value="Ribokinase-like"/>
</dbReference>
<comment type="catalytic activity">
    <reaction evidence="6">
        <text>(6S)-NADHX + ADP = AMP + phosphate + NADH + H(+)</text>
        <dbReference type="Rhea" id="RHEA:32223"/>
        <dbReference type="ChEBI" id="CHEBI:15378"/>
        <dbReference type="ChEBI" id="CHEBI:43474"/>
        <dbReference type="ChEBI" id="CHEBI:57945"/>
        <dbReference type="ChEBI" id="CHEBI:64074"/>
        <dbReference type="ChEBI" id="CHEBI:456215"/>
        <dbReference type="ChEBI" id="CHEBI:456216"/>
        <dbReference type="EC" id="4.2.1.136"/>
    </reaction>
</comment>
<evidence type="ECO:0000256" key="3">
    <source>
        <dbReference type="ARBA" id="ARBA00022857"/>
    </source>
</evidence>
<feature type="binding site" evidence="6">
    <location>
        <position position="211"/>
    </location>
    <ligand>
        <name>AMP</name>
        <dbReference type="ChEBI" id="CHEBI:456215"/>
    </ligand>
</feature>
<keyword evidence="9" id="KW-1185">Reference proteome</keyword>
<feature type="binding site" evidence="6">
    <location>
        <position position="40"/>
    </location>
    <ligand>
        <name>(6S)-NADPHX</name>
        <dbReference type="ChEBI" id="CHEBI:64076"/>
    </ligand>
</feature>
<dbReference type="GO" id="GO:0052856">
    <property type="term" value="F:NAD(P)HX epimerase activity"/>
    <property type="evidence" value="ECO:0007669"/>
    <property type="project" value="TreeGrafter"/>
</dbReference>
<name>A0A3D8TV83_9LIST</name>
<comment type="cofactor">
    <cofactor evidence="6">
        <name>Mg(2+)</name>
        <dbReference type="ChEBI" id="CHEBI:18420"/>
    </cofactor>
</comment>
<evidence type="ECO:0000256" key="2">
    <source>
        <dbReference type="ARBA" id="ARBA00022840"/>
    </source>
</evidence>
<keyword evidence="2 6" id="KW-0067">ATP-binding</keyword>
<dbReference type="EC" id="4.2.1.136" evidence="6"/>
<evidence type="ECO:0000313" key="9">
    <source>
        <dbReference type="Proteomes" id="UP000257055"/>
    </source>
</evidence>
<dbReference type="Proteomes" id="UP000257055">
    <property type="component" value="Unassembled WGS sequence"/>
</dbReference>
<comment type="similarity">
    <text evidence="6">Belongs to the NnrD/CARKD family.</text>
</comment>
<keyword evidence="8" id="KW-0808">Transferase</keyword>
<keyword evidence="8" id="KW-0418">Kinase</keyword>
<reference evidence="9" key="1">
    <citation type="submission" date="2015-04" db="EMBL/GenBank/DDBJ databases">
        <authorList>
            <person name="Schardt J."/>
            <person name="Mueller-Herbst S."/>
            <person name="Scherer S."/>
            <person name="Huptas C."/>
        </authorList>
    </citation>
    <scope>NUCLEOTIDE SEQUENCE [LARGE SCALE GENOMIC DNA]</scope>
    <source>
        <strain evidence="9">Kiel-L1</strain>
    </source>
</reference>
<dbReference type="GO" id="GO:0005524">
    <property type="term" value="F:ATP binding"/>
    <property type="evidence" value="ECO:0007669"/>
    <property type="project" value="UniProtKB-KW"/>
</dbReference>
<dbReference type="HAMAP" id="MF_01965">
    <property type="entry name" value="NADHX_dehydratase"/>
    <property type="match status" value="1"/>
</dbReference>
<evidence type="ECO:0000256" key="6">
    <source>
        <dbReference type="HAMAP-Rule" id="MF_01965"/>
    </source>
</evidence>
<dbReference type="RefSeq" id="WP_115752484.1">
    <property type="nucleotide sequence ID" value="NZ_LARY01000001.1"/>
</dbReference>
<dbReference type="NCBIfam" id="TIGR00196">
    <property type="entry name" value="yjeF_cterm"/>
    <property type="match status" value="1"/>
</dbReference>
<feature type="domain" description="YjeF C-terminal" evidence="7">
    <location>
        <begin position="5"/>
        <end position="269"/>
    </location>
</feature>
<dbReference type="PROSITE" id="PS01050">
    <property type="entry name" value="YJEF_C_2"/>
    <property type="match status" value="1"/>
</dbReference>
<sequence length="278" mass="30096">MKKITPKSISGFITKRDDEGYKNLYGKVLIVAGNEMYGGAGILAAQGAVYSGAGLTTLASHPVNRSALHARLPECMFLDWTNHDELVRLLPTFDTVLIGPGLGLDGEAYRLMEIVLSGVKKEQNLIIDGDGITLYAKEDLPKPLASLFFTPHAGEWERLAKCAPDAENNLECAEQLQAIVILKGHRTKVYASGEVWLNMYGSAAMATGGMGDTLAGIIAGLMKQACSPLCGVLAGVFFHSYIGDILAKKHFIVLPSDIPKELPYYLKIFSEMSDTPYP</sequence>
<dbReference type="Pfam" id="PF01256">
    <property type="entry name" value="Carb_kinase"/>
    <property type="match status" value="1"/>
</dbReference>
<dbReference type="Gene3D" id="3.40.1190.20">
    <property type="match status" value="1"/>
</dbReference>
<evidence type="ECO:0000256" key="4">
    <source>
        <dbReference type="ARBA" id="ARBA00023027"/>
    </source>
</evidence>
<comment type="subunit">
    <text evidence="6">Homotetramer.</text>
</comment>
<dbReference type="EMBL" id="LARY01000001">
    <property type="protein sequence ID" value="RDX02795.1"/>
    <property type="molecule type" value="Genomic_DNA"/>
</dbReference>
<comment type="catalytic activity">
    <reaction evidence="6">
        <text>(6S)-NADPHX + ADP = AMP + phosphate + NADPH + H(+)</text>
        <dbReference type="Rhea" id="RHEA:32235"/>
        <dbReference type="ChEBI" id="CHEBI:15378"/>
        <dbReference type="ChEBI" id="CHEBI:43474"/>
        <dbReference type="ChEBI" id="CHEBI:57783"/>
        <dbReference type="ChEBI" id="CHEBI:64076"/>
        <dbReference type="ChEBI" id="CHEBI:456215"/>
        <dbReference type="ChEBI" id="CHEBI:456216"/>
        <dbReference type="EC" id="4.2.1.136"/>
    </reaction>
</comment>
<dbReference type="GO" id="GO:0046496">
    <property type="term" value="P:nicotinamide nucleotide metabolic process"/>
    <property type="evidence" value="ECO:0007669"/>
    <property type="project" value="UniProtKB-UniRule"/>
</dbReference>
<evidence type="ECO:0000256" key="1">
    <source>
        <dbReference type="ARBA" id="ARBA00022741"/>
    </source>
</evidence>
<evidence type="ECO:0000259" key="7">
    <source>
        <dbReference type="PROSITE" id="PS51383"/>
    </source>
</evidence>
<feature type="binding site" evidence="6">
    <location>
        <position position="101"/>
    </location>
    <ligand>
        <name>(6S)-NADPHX</name>
        <dbReference type="ChEBI" id="CHEBI:64076"/>
    </ligand>
</feature>
<organism evidence="8 9">
    <name type="scientific">Listeria kieliensis</name>
    <dbReference type="NCBI Taxonomy" id="1621700"/>
    <lineage>
        <taxon>Bacteria</taxon>
        <taxon>Bacillati</taxon>
        <taxon>Bacillota</taxon>
        <taxon>Bacilli</taxon>
        <taxon>Bacillales</taxon>
        <taxon>Listeriaceae</taxon>
        <taxon>Listeria</taxon>
    </lineage>
</organism>
<dbReference type="SUPFAM" id="SSF53613">
    <property type="entry name" value="Ribokinase-like"/>
    <property type="match status" value="1"/>
</dbReference>
<dbReference type="PANTHER" id="PTHR12592:SF0">
    <property type="entry name" value="ATP-DEPENDENT (S)-NAD(P)H-HYDRATE DEHYDRATASE"/>
    <property type="match status" value="1"/>
</dbReference>
<evidence type="ECO:0000256" key="5">
    <source>
        <dbReference type="ARBA" id="ARBA00023239"/>
    </source>
</evidence>
<keyword evidence="5 6" id="KW-0456">Lyase</keyword>
<dbReference type="AlphaFoldDB" id="A0A3D8TV83"/>
<feature type="binding site" evidence="6">
    <location>
        <position position="212"/>
    </location>
    <ligand>
        <name>(6S)-NADPHX</name>
        <dbReference type="ChEBI" id="CHEBI:64076"/>
    </ligand>
</feature>
<evidence type="ECO:0000313" key="8">
    <source>
        <dbReference type="EMBL" id="RDX02795.1"/>
    </source>
</evidence>
<keyword evidence="3 6" id="KW-0521">NADP</keyword>
<feature type="binding site" evidence="6">
    <location>
        <begin position="183"/>
        <end position="187"/>
    </location>
    <ligand>
        <name>AMP</name>
        <dbReference type="ChEBI" id="CHEBI:456215"/>
    </ligand>
</feature>
<dbReference type="GO" id="GO:0016301">
    <property type="term" value="F:kinase activity"/>
    <property type="evidence" value="ECO:0007669"/>
    <property type="project" value="UniProtKB-KW"/>
</dbReference>
<dbReference type="InterPro" id="IPR000631">
    <property type="entry name" value="CARKD"/>
</dbReference>
<keyword evidence="4 6" id="KW-0520">NAD</keyword>
<dbReference type="CDD" id="cd01171">
    <property type="entry name" value="YXKO-related"/>
    <property type="match status" value="1"/>
</dbReference>
<comment type="caution">
    <text evidence="8">The sequence shown here is derived from an EMBL/GenBank/DDBJ whole genome shotgun (WGS) entry which is preliminary data.</text>
</comment>
<proteinExistence type="inferred from homology"/>
<dbReference type="InterPro" id="IPR017953">
    <property type="entry name" value="Carbohydrate_kinase_pred_CS"/>
</dbReference>
<comment type="function">
    <text evidence="6">Catalyzes the dehydration of the S-form of NAD(P)HX at the expense of ADP, which is converted to AMP. Together with NAD(P)HX epimerase, which catalyzes the epimerization of the S- and R-forms, the enzyme allows the repair of both epimers of NAD(P)HX, a damaged form of NAD(P)H that is a result of enzymatic or heat-dependent hydration.</text>
</comment>
<dbReference type="GO" id="GO:0052855">
    <property type="term" value="F:ADP-dependent NAD(P)H-hydrate dehydratase activity"/>
    <property type="evidence" value="ECO:0007669"/>
    <property type="project" value="UniProtKB-UniRule"/>
</dbReference>
<keyword evidence="1 6" id="KW-0547">Nucleotide-binding</keyword>